<proteinExistence type="predicted"/>
<evidence type="ECO:0000313" key="2">
    <source>
        <dbReference type="EMBL" id="DBA55322.1"/>
    </source>
</evidence>
<sequence length="125" mass="13834">MPEQASEGSNSGSGDAAFFIAYNVRTNMATKRTAQNGNKPAPAPAQTAQVQQEEANVSLKRCHRSSHEILTKLRQVMTDFFAIDDLLSYDVDTITFEDEVTLRISGEHARLDVRLVSLYQEGGEE</sequence>
<reference evidence="2" key="1">
    <citation type="journal article" date="2023" name="Microbiome">
        <title>Phages are unrecognized players in the ecology of the oral pathogen Porphyromonas gingivalis.</title>
        <authorList>
            <person name="Matrishin C.B."/>
            <person name="Haase E.M."/>
            <person name="Dewhirst F.E."/>
            <person name="Mark Welch J.L."/>
            <person name="Miranda-Sanchez F."/>
            <person name="Chen T."/>
            <person name="MacFarland D.C."/>
            <person name="Kauffman K.M."/>
        </authorList>
    </citation>
    <scope>NUCLEOTIDE SEQUENCE</scope>
</reference>
<protein>
    <submittedName>
        <fullName evidence="2">Uncharacterized protein</fullName>
    </submittedName>
</protein>
<reference evidence="2" key="2">
    <citation type="submission" date="2024-05" db="EMBL/GenBank/DDBJ databases">
        <authorList>
            <person name="Matrishin C.B."/>
            <person name="Kauffman K.M."/>
        </authorList>
    </citation>
    <scope>NUCLEOTIDE SEQUENCE</scope>
</reference>
<feature type="region of interest" description="Disordered" evidence="1">
    <location>
        <begin position="30"/>
        <end position="54"/>
    </location>
</feature>
<accession>A0AAT9J8G4</accession>
<dbReference type="EMBL" id="BK068097">
    <property type="protein sequence ID" value="DBA55322.1"/>
    <property type="molecule type" value="Genomic_DNA"/>
</dbReference>
<organism evidence="2">
    <name type="scientific">Porphyromonas phage phage016a_WW2866</name>
    <dbReference type="NCBI Taxonomy" id="3154106"/>
    <lineage>
        <taxon>Viruses</taxon>
        <taxon>Duplodnaviria</taxon>
        <taxon>Heunggongvirae</taxon>
        <taxon>Uroviricota</taxon>
        <taxon>Caudoviricetes</taxon>
        <taxon>Nixviridae</taxon>
        <taxon>Dewhirstvirus</taxon>
        <taxon>Dewhirstvirus pging00J</taxon>
    </lineage>
</organism>
<evidence type="ECO:0000256" key="1">
    <source>
        <dbReference type="SAM" id="MobiDB-lite"/>
    </source>
</evidence>
<name>A0AAT9J8G4_9CAUD</name>